<keyword evidence="1" id="KW-0472">Membrane</keyword>
<proteinExistence type="predicted"/>
<feature type="transmembrane region" description="Helical" evidence="1">
    <location>
        <begin position="42"/>
        <end position="62"/>
    </location>
</feature>
<evidence type="ECO:0000256" key="1">
    <source>
        <dbReference type="SAM" id="Phobius"/>
    </source>
</evidence>
<reference evidence="2 3" key="1">
    <citation type="journal article" date="2013" name="Genome Biol.">
        <title>The genome sequence of the most widely cultivated cacao type and its use to identify candidate genes regulating pod color.</title>
        <authorList>
            <person name="Motamayor J.C."/>
            <person name="Mockaitis K."/>
            <person name="Schmutz J."/>
            <person name="Haiminen N."/>
            <person name="Iii D.L."/>
            <person name="Cornejo O."/>
            <person name="Findley S.D."/>
            <person name="Zheng P."/>
            <person name="Utro F."/>
            <person name="Royaert S."/>
            <person name="Saski C."/>
            <person name="Jenkins J."/>
            <person name="Podicheti R."/>
            <person name="Zhao M."/>
            <person name="Scheffler B.E."/>
            <person name="Stack J.C."/>
            <person name="Feltus F.A."/>
            <person name="Mustiga G.M."/>
            <person name="Amores F."/>
            <person name="Phillips W."/>
            <person name="Marelli J.P."/>
            <person name="May G.D."/>
            <person name="Shapiro H."/>
            <person name="Ma J."/>
            <person name="Bustamante C.D."/>
            <person name="Schnell R.J."/>
            <person name="Main D."/>
            <person name="Gilbert D."/>
            <person name="Parida L."/>
            <person name="Kuhn D.N."/>
        </authorList>
    </citation>
    <scope>NUCLEOTIDE SEQUENCE [LARGE SCALE GENOMIC DNA]</scope>
    <source>
        <strain evidence="3">cv. Matina 1-6</strain>
    </source>
</reference>
<evidence type="ECO:0000313" key="3">
    <source>
        <dbReference type="Proteomes" id="UP000026915"/>
    </source>
</evidence>
<sequence>MPCDAMIIKHYAWSFWCSGVTITKCELTSTRYFLAFKSLQSWVVWCARLLFLLCLIGVKILCASSTLHVHLFEISFRHDA</sequence>
<dbReference type="Proteomes" id="UP000026915">
    <property type="component" value="Chromosome 2"/>
</dbReference>
<dbReference type="EMBL" id="CM001880">
    <property type="protein sequence ID" value="EOY01397.1"/>
    <property type="molecule type" value="Genomic_DNA"/>
</dbReference>
<organism evidence="2 3">
    <name type="scientific">Theobroma cacao</name>
    <name type="common">Cacao</name>
    <name type="synonym">Cocoa</name>
    <dbReference type="NCBI Taxonomy" id="3641"/>
    <lineage>
        <taxon>Eukaryota</taxon>
        <taxon>Viridiplantae</taxon>
        <taxon>Streptophyta</taxon>
        <taxon>Embryophyta</taxon>
        <taxon>Tracheophyta</taxon>
        <taxon>Spermatophyta</taxon>
        <taxon>Magnoliopsida</taxon>
        <taxon>eudicotyledons</taxon>
        <taxon>Gunneridae</taxon>
        <taxon>Pentapetalae</taxon>
        <taxon>rosids</taxon>
        <taxon>malvids</taxon>
        <taxon>Malvales</taxon>
        <taxon>Malvaceae</taxon>
        <taxon>Byttnerioideae</taxon>
        <taxon>Theobroma</taxon>
    </lineage>
</organism>
<protein>
    <submittedName>
        <fullName evidence="2">Uncharacterized protein</fullName>
    </submittedName>
</protein>
<dbReference type="InParanoid" id="A0A061EAG9"/>
<dbReference type="Gramene" id="EOY01397">
    <property type="protein sequence ID" value="EOY01397"/>
    <property type="gene ID" value="TCM_011300"/>
</dbReference>
<evidence type="ECO:0000313" key="2">
    <source>
        <dbReference type="EMBL" id="EOY01397.1"/>
    </source>
</evidence>
<accession>A0A061EAG9</accession>
<name>A0A061EAG9_THECC</name>
<keyword evidence="1" id="KW-1133">Transmembrane helix</keyword>
<gene>
    <name evidence="2" type="ORF">TCM_011300</name>
</gene>
<dbReference type="HOGENOM" id="CLU_2594608_0_0_1"/>
<dbReference type="AlphaFoldDB" id="A0A061EAG9"/>
<keyword evidence="1" id="KW-0812">Transmembrane</keyword>
<keyword evidence="3" id="KW-1185">Reference proteome</keyword>